<accession>A0ABX0A5Z4</accession>
<protein>
    <submittedName>
        <fullName evidence="4">Cupredoxin domain-containing protein</fullName>
    </submittedName>
</protein>
<gene>
    <name evidence="4" type="ORF">GW534_14475</name>
</gene>
<keyword evidence="2" id="KW-0186">Copper</keyword>
<proteinExistence type="predicted"/>
<comment type="caution">
    <text evidence="4">The sequence shown here is derived from an EMBL/GenBank/DDBJ whole genome shotgun (WGS) entry which is preliminary data.</text>
</comment>
<dbReference type="EMBL" id="JAACYS010000089">
    <property type="protein sequence ID" value="NCU18883.1"/>
    <property type="molecule type" value="Genomic_DNA"/>
</dbReference>
<dbReference type="SUPFAM" id="SSF49503">
    <property type="entry name" value="Cupredoxins"/>
    <property type="match status" value="1"/>
</dbReference>
<dbReference type="PANTHER" id="PTHR38439:SF3">
    <property type="entry name" value="COPPER-RESISTANT CUPROPROTEIN COPI"/>
    <property type="match status" value="1"/>
</dbReference>
<name>A0ABX0A5Z4_9BACI</name>
<evidence type="ECO:0000313" key="4">
    <source>
        <dbReference type="EMBL" id="NCU18883.1"/>
    </source>
</evidence>
<evidence type="ECO:0000259" key="3">
    <source>
        <dbReference type="Pfam" id="PF13473"/>
    </source>
</evidence>
<keyword evidence="5" id="KW-1185">Reference proteome</keyword>
<dbReference type="InterPro" id="IPR028096">
    <property type="entry name" value="EfeO_Cupredoxin"/>
</dbReference>
<organism evidence="4 5">
    <name type="scientific">Pallidibacillus pasinlerensis</name>
    <dbReference type="NCBI Taxonomy" id="2703818"/>
    <lineage>
        <taxon>Bacteria</taxon>
        <taxon>Bacillati</taxon>
        <taxon>Bacillota</taxon>
        <taxon>Bacilli</taxon>
        <taxon>Bacillales</taxon>
        <taxon>Bacillaceae</taxon>
        <taxon>Pallidibacillus</taxon>
    </lineage>
</organism>
<dbReference type="Gene3D" id="2.60.40.420">
    <property type="entry name" value="Cupredoxins - blue copper proteins"/>
    <property type="match status" value="1"/>
</dbReference>
<dbReference type="PANTHER" id="PTHR38439">
    <property type="entry name" value="AURACYANIN-B"/>
    <property type="match status" value="1"/>
</dbReference>
<keyword evidence="1" id="KW-0479">Metal-binding</keyword>
<evidence type="ECO:0000313" key="5">
    <source>
        <dbReference type="Proteomes" id="UP000743899"/>
    </source>
</evidence>
<dbReference type="Proteomes" id="UP000743899">
    <property type="component" value="Unassembled WGS sequence"/>
</dbReference>
<evidence type="ECO:0000256" key="1">
    <source>
        <dbReference type="ARBA" id="ARBA00022723"/>
    </source>
</evidence>
<reference evidence="4 5" key="1">
    <citation type="submission" date="2020-01" db="EMBL/GenBank/DDBJ databases">
        <title>A novel Bacillus sp. from Pasinler.</title>
        <authorList>
            <person name="Adiguzel A."/>
            <person name="Ay H."/>
            <person name="Baltaci M.O."/>
        </authorList>
    </citation>
    <scope>NUCLEOTIDE SEQUENCE [LARGE SCALE GENOMIC DNA]</scope>
    <source>
        <strain evidence="4 5">P1</strain>
    </source>
</reference>
<dbReference type="InterPro" id="IPR050845">
    <property type="entry name" value="Cu-binding_ET"/>
</dbReference>
<feature type="domain" description="EfeO-type cupredoxin-like" evidence="3">
    <location>
        <begin position="24"/>
        <end position="112"/>
    </location>
</feature>
<dbReference type="Pfam" id="PF13473">
    <property type="entry name" value="Cupredoxin_1"/>
    <property type="match status" value="1"/>
</dbReference>
<dbReference type="InterPro" id="IPR008972">
    <property type="entry name" value="Cupredoxin"/>
</dbReference>
<sequence>MVIFVNAVGKVAFAEIILPTQPLDPVREIEVSLNDNYFNPNDINLKAEKPVTLNLKNNGKKPHSFTIKDLKIDVELQPGETKKLTLRSPNKGTYELICRFHQSEGMVGKVIVK</sequence>
<evidence type="ECO:0000256" key="2">
    <source>
        <dbReference type="ARBA" id="ARBA00023008"/>
    </source>
</evidence>